<protein>
    <submittedName>
        <fullName evidence="3">Zinc ribbon domain-containing protein</fullName>
    </submittedName>
</protein>
<proteinExistence type="predicted"/>
<accession>A0A7Y6NKB3</accession>
<evidence type="ECO:0000313" key="3">
    <source>
        <dbReference type="EMBL" id="NUZ04661.1"/>
    </source>
</evidence>
<dbReference type="SMART" id="SM00834">
    <property type="entry name" value="CxxC_CXXC_SSSS"/>
    <property type="match status" value="1"/>
</dbReference>
<evidence type="ECO:0000259" key="2">
    <source>
        <dbReference type="SMART" id="SM00834"/>
    </source>
</evidence>
<gene>
    <name evidence="3" type="ORF">HQN59_02695</name>
</gene>
<dbReference type="NCBIfam" id="TIGR02605">
    <property type="entry name" value="CxxC_CxxC_SSSS"/>
    <property type="match status" value="1"/>
</dbReference>
<dbReference type="Proteomes" id="UP000529637">
    <property type="component" value="Unassembled WGS sequence"/>
</dbReference>
<sequence>MPIYDYECRGCGPFMALRPMAQFRDLCACPECGADAARILVGAPAIARGGPHGRRAGAANEPGATDPRPQAPAHPAGCGCCVRRMPLPGALSGRGRIFTSSGPFRRGEP</sequence>
<keyword evidence="4" id="KW-1185">Reference proteome</keyword>
<dbReference type="EMBL" id="JABWMJ010000001">
    <property type="protein sequence ID" value="NUZ04661.1"/>
    <property type="molecule type" value="Genomic_DNA"/>
</dbReference>
<evidence type="ECO:0000256" key="1">
    <source>
        <dbReference type="SAM" id="MobiDB-lite"/>
    </source>
</evidence>
<name>A0A7Y6NKB3_9BURK</name>
<dbReference type="Pfam" id="PF09723">
    <property type="entry name" value="Zn_ribbon_8"/>
    <property type="match status" value="1"/>
</dbReference>
<organism evidence="3 4">
    <name type="scientific">Piscinibacter koreensis</name>
    <dbReference type="NCBI Taxonomy" id="2742824"/>
    <lineage>
        <taxon>Bacteria</taxon>
        <taxon>Pseudomonadati</taxon>
        <taxon>Pseudomonadota</taxon>
        <taxon>Betaproteobacteria</taxon>
        <taxon>Burkholderiales</taxon>
        <taxon>Sphaerotilaceae</taxon>
        <taxon>Piscinibacter</taxon>
    </lineage>
</organism>
<reference evidence="3 4" key="1">
    <citation type="submission" date="2020-06" db="EMBL/GenBank/DDBJ databases">
        <title>Schlegella sp. ID0723 isolated from air conditioner.</title>
        <authorList>
            <person name="Kim D.Y."/>
            <person name="Kim D.-U."/>
        </authorList>
    </citation>
    <scope>NUCLEOTIDE SEQUENCE [LARGE SCALE GENOMIC DNA]</scope>
    <source>
        <strain evidence="3 4">ID0723</strain>
    </source>
</reference>
<dbReference type="AlphaFoldDB" id="A0A7Y6NKB3"/>
<dbReference type="RefSeq" id="WP_176065771.1">
    <property type="nucleotide sequence ID" value="NZ_JABWMJ010000001.1"/>
</dbReference>
<comment type="caution">
    <text evidence="3">The sequence shown here is derived from an EMBL/GenBank/DDBJ whole genome shotgun (WGS) entry which is preliminary data.</text>
</comment>
<dbReference type="InterPro" id="IPR013429">
    <property type="entry name" value="Regulatory_FmdB_Zinc_ribbon"/>
</dbReference>
<feature type="domain" description="Putative regulatory protein FmdB zinc ribbon" evidence="2">
    <location>
        <begin position="1"/>
        <end position="41"/>
    </location>
</feature>
<evidence type="ECO:0000313" key="4">
    <source>
        <dbReference type="Proteomes" id="UP000529637"/>
    </source>
</evidence>
<feature type="region of interest" description="Disordered" evidence="1">
    <location>
        <begin position="47"/>
        <end position="73"/>
    </location>
</feature>